<gene>
    <name evidence="7" type="ORF">PVAND_009773</name>
</gene>
<dbReference type="InterPro" id="IPR000960">
    <property type="entry name" value="Flavin_mOase"/>
</dbReference>
<dbReference type="GO" id="GO:0050661">
    <property type="term" value="F:NADP binding"/>
    <property type="evidence" value="ECO:0007669"/>
    <property type="project" value="InterPro"/>
</dbReference>
<dbReference type="InterPro" id="IPR036188">
    <property type="entry name" value="FAD/NAD-bd_sf"/>
</dbReference>
<dbReference type="Pfam" id="PF00743">
    <property type="entry name" value="FMO-like"/>
    <property type="match status" value="2"/>
</dbReference>
<dbReference type="PIRSF" id="PIRSF000332">
    <property type="entry name" value="FMO"/>
    <property type="match status" value="1"/>
</dbReference>
<keyword evidence="5 6" id="KW-0560">Oxidoreductase</keyword>
<proteinExistence type="inferred from homology"/>
<name>A0A9J6CEP2_POLVA</name>
<dbReference type="PRINTS" id="PR00370">
    <property type="entry name" value="FMOXYGENASE"/>
</dbReference>
<accession>A0A9J6CEP2</accession>
<keyword evidence="4" id="KW-0521">NADP</keyword>
<keyword evidence="8" id="KW-1185">Reference proteome</keyword>
<evidence type="ECO:0000256" key="4">
    <source>
        <dbReference type="ARBA" id="ARBA00022857"/>
    </source>
</evidence>
<dbReference type="SUPFAM" id="SSF51905">
    <property type="entry name" value="FAD/NAD(P)-binding domain"/>
    <property type="match status" value="2"/>
</dbReference>
<comment type="similarity">
    <text evidence="1 6">Belongs to the FMO family.</text>
</comment>
<dbReference type="Gene3D" id="3.50.50.60">
    <property type="entry name" value="FAD/NAD(P)-binding domain"/>
    <property type="match status" value="2"/>
</dbReference>
<keyword evidence="3 6" id="KW-0274">FAD</keyword>
<dbReference type="GO" id="GO:0004499">
    <property type="term" value="F:N,N-dimethylaniline monooxygenase activity"/>
    <property type="evidence" value="ECO:0007669"/>
    <property type="project" value="InterPro"/>
</dbReference>
<keyword evidence="6" id="KW-0503">Monooxygenase</keyword>
<comment type="caution">
    <text evidence="7">The sequence shown here is derived from an EMBL/GenBank/DDBJ whole genome shotgun (WGS) entry which is preliminary data.</text>
</comment>
<dbReference type="InterPro" id="IPR050346">
    <property type="entry name" value="FMO-like"/>
</dbReference>
<reference evidence="7" key="1">
    <citation type="submission" date="2021-03" db="EMBL/GenBank/DDBJ databases">
        <title>Chromosome level genome of the anhydrobiotic midge Polypedilum vanderplanki.</title>
        <authorList>
            <person name="Yoshida Y."/>
            <person name="Kikawada T."/>
            <person name="Gusev O."/>
        </authorList>
    </citation>
    <scope>NUCLEOTIDE SEQUENCE</scope>
    <source>
        <strain evidence="7">NIAS01</strain>
        <tissue evidence="7">Whole body or cell culture</tissue>
    </source>
</reference>
<comment type="cofactor">
    <cofactor evidence="6">
        <name>FAD</name>
        <dbReference type="ChEBI" id="CHEBI:57692"/>
    </cofactor>
</comment>
<dbReference type="InterPro" id="IPR020946">
    <property type="entry name" value="Flavin_mOase-like"/>
</dbReference>
<evidence type="ECO:0000256" key="2">
    <source>
        <dbReference type="ARBA" id="ARBA00022630"/>
    </source>
</evidence>
<organism evidence="7 8">
    <name type="scientific">Polypedilum vanderplanki</name>
    <name type="common">Sleeping chironomid midge</name>
    <dbReference type="NCBI Taxonomy" id="319348"/>
    <lineage>
        <taxon>Eukaryota</taxon>
        <taxon>Metazoa</taxon>
        <taxon>Ecdysozoa</taxon>
        <taxon>Arthropoda</taxon>
        <taxon>Hexapoda</taxon>
        <taxon>Insecta</taxon>
        <taxon>Pterygota</taxon>
        <taxon>Neoptera</taxon>
        <taxon>Endopterygota</taxon>
        <taxon>Diptera</taxon>
        <taxon>Nematocera</taxon>
        <taxon>Chironomoidea</taxon>
        <taxon>Chironomidae</taxon>
        <taxon>Chironominae</taxon>
        <taxon>Polypedilum</taxon>
        <taxon>Polypedilum</taxon>
    </lineage>
</organism>
<dbReference type="OrthoDB" id="66881at2759"/>
<evidence type="ECO:0000256" key="3">
    <source>
        <dbReference type="ARBA" id="ARBA00022827"/>
    </source>
</evidence>
<dbReference type="EMBL" id="JADBJN010000001">
    <property type="protein sequence ID" value="KAG5680251.1"/>
    <property type="molecule type" value="Genomic_DNA"/>
</dbReference>
<keyword evidence="2 6" id="KW-0285">Flavoprotein</keyword>
<protein>
    <recommendedName>
        <fullName evidence="6">Flavin-containing monooxygenase</fullName>
        <ecNumber evidence="6">1.-.-.-</ecNumber>
    </recommendedName>
</protein>
<evidence type="ECO:0000313" key="8">
    <source>
        <dbReference type="Proteomes" id="UP001107558"/>
    </source>
</evidence>
<evidence type="ECO:0000256" key="1">
    <source>
        <dbReference type="ARBA" id="ARBA00009183"/>
    </source>
</evidence>
<sequence length="422" mass="48581">MKVTVVGCGPSGLCAIKNCISEGFEVVAFEQTSEIGGEWNSNLEIGPNVHSKIYEGLLTNFPKEMMEFSDFSYDENVTDSFLTPDKVQNYFLKYTEKFDLRKHIKFNHKVINVQPISDNQWEIIVEDLKNDEYKTITCDKVFICIGISAPWIPKIEGLNDFEGKIIHSRDYRSTKMFENKKVLLMGSGVSALDMVIEIDKVAEKVIWINNFRQTHGAQIKLELSDKTIDKSSTVKRFTKSGAEFEDGTFEEFEIIALATGYDFTFPFLSVDSGISVYDKLVQQLYKQIINANRPSMAIIGLPLFSITMPLFELQIKFCLQYWSGRKNFPSKDEMLKVIQKDIKVLKIDENVHKAQCLGLASDEIYYNDLAQTAEIKPLKPVFIKMCNFQVKNSSKNYRNFRDYEFKILNDFEFSIECLTKEK</sequence>
<dbReference type="GO" id="GO:0050660">
    <property type="term" value="F:flavin adenine dinucleotide binding"/>
    <property type="evidence" value="ECO:0007669"/>
    <property type="project" value="InterPro"/>
</dbReference>
<dbReference type="AlphaFoldDB" id="A0A9J6CEP2"/>
<evidence type="ECO:0000313" key="7">
    <source>
        <dbReference type="EMBL" id="KAG5680251.1"/>
    </source>
</evidence>
<dbReference type="Proteomes" id="UP001107558">
    <property type="component" value="Chromosome 1"/>
</dbReference>
<dbReference type="EC" id="1.-.-.-" evidence="6"/>
<evidence type="ECO:0000256" key="5">
    <source>
        <dbReference type="ARBA" id="ARBA00023002"/>
    </source>
</evidence>
<evidence type="ECO:0000256" key="6">
    <source>
        <dbReference type="RuleBase" id="RU361177"/>
    </source>
</evidence>
<dbReference type="PANTHER" id="PTHR23023">
    <property type="entry name" value="DIMETHYLANILINE MONOOXYGENASE"/>
    <property type="match status" value="1"/>
</dbReference>